<keyword evidence="2" id="KW-1185">Reference proteome</keyword>
<name>A0A410G1C3_9FLAO</name>
<reference evidence="1 2" key="1">
    <citation type="submission" date="2019-01" db="EMBL/GenBank/DDBJ databases">
        <title>Complete genome sequencing of Aequorivita sp. H23M31.</title>
        <authorList>
            <person name="Bae J.-W."/>
        </authorList>
    </citation>
    <scope>NUCLEOTIDE SEQUENCE [LARGE SCALE GENOMIC DNA]</scope>
    <source>
        <strain evidence="1 2">H23M31</strain>
    </source>
</reference>
<dbReference type="EMBL" id="CP034951">
    <property type="protein sequence ID" value="QAA81078.1"/>
    <property type="molecule type" value="Genomic_DNA"/>
</dbReference>
<dbReference type="OrthoDB" id="982962at2"/>
<gene>
    <name evidence="1" type="ORF">EI546_04750</name>
</gene>
<dbReference type="AlphaFoldDB" id="A0A410G1C3"/>
<evidence type="ECO:0000313" key="2">
    <source>
        <dbReference type="Proteomes" id="UP000285517"/>
    </source>
</evidence>
<dbReference type="KEGG" id="aev:EI546_04750"/>
<dbReference type="RefSeq" id="WP_128249469.1">
    <property type="nucleotide sequence ID" value="NZ_CP034951.1"/>
</dbReference>
<protein>
    <submittedName>
        <fullName evidence="1">Uncharacterized protein</fullName>
    </submittedName>
</protein>
<evidence type="ECO:0000313" key="1">
    <source>
        <dbReference type="EMBL" id="QAA81078.1"/>
    </source>
</evidence>
<accession>A0A410G1C3</accession>
<organism evidence="1 2">
    <name type="scientific">Aequorivita ciconiae</name>
    <dbReference type="NCBI Taxonomy" id="2494375"/>
    <lineage>
        <taxon>Bacteria</taxon>
        <taxon>Pseudomonadati</taxon>
        <taxon>Bacteroidota</taxon>
        <taxon>Flavobacteriia</taxon>
        <taxon>Flavobacteriales</taxon>
        <taxon>Flavobacteriaceae</taxon>
        <taxon>Aequorivita</taxon>
    </lineage>
</organism>
<dbReference type="Proteomes" id="UP000285517">
    <property type="component" value="Chromosome"/>
</dbReference>
<sequence>MDIINKIVEYFKKPEEETKNESPEGICNLCWGIQEYDGKIREIYRDKQVDVNNHKDSYMLIQGFVKEHVDGYHIKDGIVHVCPDCSELEKNKERVEKYKLQETEK</sequence>
<proteinExistence type="predicted"/>